<dbReference type="PRINTS" id="PR00032">
    <property type="entry name" value="HTHARAC"/>
</dbReference>
<dbReference type="RefSeq" id="WP_264789960.1">
    <property type="nucleotide sequence ID" value="NZ_AP026867.1"/>
</dbReference>
<dbReference type="PROSITE" id="PS01124">
    <property type="entry name" value="HTH_ARAC_FAMILY_2"/>
    <property type="match status" value="1"/>
</dbReference>
<dbReference type="Pfam" id="PF06445">
    <property type="entry name" value="GyrI-like"/>
    <property type="match status" value="1"/>
</dbReference>
<dbReference type="KEGG" id="aup:AsAng_0055330"/>
<reference evidence="5" key="1">
    <citation type="submission" date="2022-09" db="EMBL/GenBank/DDBJ databases">
        <title>Aureispira anguillicida sp. nov., isolated from Leptocephalus of Japanese eel Anguilla japonica.</title>
        <authorList>
            <person name="Yuasa K."/>
            <person name="Mekata T."/>
            <person name="Ikunari K."/>
        </authorList>
    </citation>
    <scope>NUCLEOTIDE SEQUENCE</scope>
    <source>
        <strain evidence="5">EL160426</strain>
    </source>
</reference>
<evidence type="ECO:0000256" key="3">
    <source>
        <dbReference type="ARBA" id="ARBA00023163"/>
    </source>
</evidence>
<dbReference type="InterPro" id="IPR010499">
    <property type="entry name" value="AraC_E-bd"/>
</dbReference>
<evidence type="ECO:0000313" key="6">
    <source>
        <dbReference type="Proteomes" id="UP001060919"/>
    </source>
</evidence>
<dbReference type="SUPFAM" id="SSF55136">
    <property type="entry name" value="Probable bacterial effector-binding domain"/>
    <property type="match status" value="1"/>
</dbReference>
<dbReference type="InterPro" id="IPR018062">
    <property type="entry name" value="HTH_AraC-typ_CS"/>
</dbReference>
<evidence type="ECO:0000313" key="5">
    <source>
        <dbReference type="EMBL" id="BDS14751.1"/>
    </source>
</evidence>
<dbReference type="InterPro" id="IPR050908">
    <property type="entry name" value="SmbC-like"/>
</dbReference>
<dbReference type="EMBL" id="AP026867">
    <property type="protein sequence ID" value="BDS14751.1"/>
    <property type="molecule type" value="Genomic_DNA"/>
</dbReference>
<gene>
    <name evidence="5" type="ORF">AsAng_0055330</name>
</gene>
<dbReference type="Proteomes" id="UP001060919">
    <property type="component" value="Chromosome"/>
</dbReference>
<organism evidence="5 6">
    <name type="scientific">Aureispira anguillae</name>
    <dbReference type="NCBI Taxonomy" id="2864201"/>
    <lineage>
        <taxon>Bacteria</taxon>
        <taxon>Pseudomonadati</taxon>
        <taxon>Bacteroidota</taxon>
        <taxon>Saprospiria</taxon>
        <taxon>Saprospirales</taxon>
        <taxon>Saprospiraceae</taxon>
        <taxon>Aureispira</taxon>
    </lineage>
</organism>
<keyword evidence="1" id="KW-0805">Transcription regulation</keyword>
<dbReference type="Gene3D" id="3.20.80.10">
    <property type="entry name" value="Regulatory factor, effector binding domain"/>
    <property type="match status" value="1"/>
</dbReference>
<dbReference type="InterPro" id="IPR011256">
    <property type="entry name" value="Reg_factor_effector_dom_sf"/>
</dbReference>
<dbReference type="InterPro" id="IPR029442">
    <property type="entry name" value="GyrI-like"/>
</dbReference>
<dbReference type="AlphaFoldDB" id="A0A916DVU4"/>
<keyword evidence="6" id="KW-1185">Reference proteome</keyword>
<keyword evidence="3" id="KW-0804">Transcription</keyword>
<evidence type="ECO:0000256" key="1">
    <source>
        <dbReference type="ARBA" id="ARBA00023015"/>
    </source>
</evidence>
<protein>
    <submittedName>
        <fullName evidence="5">AraC family transcriptional regulator</fullName>
    </submittedName>
</protein>
<evidence type="ECO:0000259" key="4">
    <source>
        <dbReference type="PROSITE" id="PS01124"/>
    </source>
</evidence>
<dbReference type="Pfam" id="PF12833">
    <property type="entry name" value="HTH_18"/>
    <property type="match status" value="1"/>
</dbReference>
<dbReference type="GO" id="GO:0003700">
    <property type="term" value="F:DNA-binding transcription factor activity"/>
    <property type="evidence" value="ECO:0007669"/>
    <property type="project" value="InterPro"/>
</dbReference>
<dbReference type="InterPro" id="IPR009057">
    <property type="entry name" value="Homeodomain-like_sf"/>
</dbReference>
<dbReference type="InterPro" id="IPR018060">
    <property type="entry name" value="HTH_AraC"/>
</dbReference>
<dbReference type="Gene3D" id="1.10.10.60">
    <property type="entry name" value="Homeodomain-like"/>
    <property type="match status" value="2"/>
</dbReference>
<dbReference type="SMART" id="SM00342">
    <property type="entry name" value="HTH_ARAC"/>
    <property type="match status" value="1"/>
</dbReference>
<name>A0A916DVU4_9BACT</name>
<dbReference type="PANTHER" id="PTHR40055:SF1">
    <property type="entry name" value="TRANSCRIPTIONAL REGULATOR YGIV-RELATED"/>
    <property type="match status" value="1"/>
</dbReference>
<dbReference type="InterPro" id="IPR020449">
    <property type="entry name" value="Tscrpt_reg_AraC-type_HTH"/>
</dbReference>
<proteinExistence type="predicted"/>
<dbReference type="GO" id="GO:0043565">
    <property type="term" value="F:sequence-specific DNA binding"/>
    <property type="evidence" value="ECO:0007669"/>
    <property type="project" value="InterPro"/>
</dbReference>
<dbReference type="PANTHER" id="PTHR40055">
    <property type="entry name" value="TRANSCRIPTIONAL REGULATOR YGIV-RELATED"/>
    <property type="match status" value="1"/>
</dbReference>
<sequence>MEKELEEDYISRINKVIHYIEEHLEANLSLEKVAKIAHYSPFHFHRIFKAVTNETLNAYLTRKRIEKVASILMRKKQVSITSLALQYGFSSNSSFSRTFKRFYGVSPRQFRHLNPSRYSKICQLDRKNGQVTSPFEAYICNINNHKKWIKMNAKIDIKELPARHLAFITHIGSQGVEKTFGKLLKWARSQHLLQQANSKLLRIFHDSYKITAPNKVRMSVCITLDSPIEVGGEIGLTSLPKGKFIVGRFEIGITEFEKSWSSLFIWMGEQGYQKADQDPFELYHNNFEEHPEKKFIVDLCIPIE</sequence>
<dbReference type="PROSITE" id="PS00041">
    <property type="entry name" value="HTH_ARAC_FAMILY_1"/>
    <property type="match status" value="1"/>
</dbReference>
<keyword evidence="2" id="KW-0238">DNA-binding</keyword>
<dbReference type="SUPFAM" id="SSF46689">
    <property type="entry name" value="Homeodomain-like"/>
    <property type="match status" value="2"/>
</dbReference>
<accession>A0A916DVU4</accession>
<feature type="domain" description="HTH araC/xylS-type" evidence="4">
    <location>
        <begin position="14"/>
        <end position="113"/>
    </location>
</feature>
<dbReference type="SMART" id="SM00871">
    <property type="entry name" value="AraC_E_bind"/>
    <property type="match status" value="1"/>
</dbReference>
<evidence type="ECO:0000256" key="2">
    <source>
        <dbReference type="ARBA" id="ARBA00023125"/>
    </source>
</evidence>